<sequence>MNEEILHEHEIKKSFKLQSQDVQINLVQAVDDSLIVSKSSWIESENNSALNKSVNETQLQQHESLVTKSTTLEANLNMNVKALDDGLVIIESSETKSDKHDTSSNSGNYFTHVVDGDIRPVNDQVPFAEVDSNTTPDLTNMSHRGGEIDQDAKKYQEGRKKTQDRNRIPNPRDMASARTHHTTNGSKPKTRSNNQISWSLPVPKSSRGMLNGVPLVDHSRNSSSFLDSKHFICSTCQKCVFNANHDDCITKFLKDVNSHAKVQSPKSRKNIKLAKRITNVNKPKRWIYKGYRFSPNKSSGVHEKPNTPRSCLSMYEMVKLTPEYISSRLMQNPVSPTPYVPPSKKDYEILFQPLFDEYFKPPPRAVFPYSVAVVAPRAIDPAGSPSSTTIDQDVPSANLSSKETPLQVVIPLNLHQLNQSFDNLNKWSKGHPLESVIGNPSRPVSIRSQLQEHVIWCYFDANDNPVPFEKHVVKKTVVPDNGHSHCQVKCSHWQYKFPLPVKVVATARRLEMPLSEVCTAIEEKKKKLEVKDRWQLH</sequence>
<dbReference type="EMBL" id="BKCJ010328802">
    <property type="protein sequence ID" value="GEZ82608.1"/>
    <property type="molecule type" value="Genomic_DNA"/>
</dbReference>
<feature type="compositionally biased region" description="Polar residues" evidence="1">
    <location>
        <begin position="131"/>
        <end position="142"/>
    </location>
</feature>
<evidence type="ECO:0000256" key="1">
    <source>
        <dbReference type="SAM" id="MobiDB-lite"/>
    </source>
</evidence>
<gene>
    <name evidence="2" type="ORF">Tci_554581</name>
</gene>
<feature type="compositionally biased region" description="Basic and acidic residues" evidence="1">
    <location>
        <begin position="144"/>
        <end position="167"/>
    </location>
</feature>
<organism evidence="2">
    <name type="scientific">Tanacetum cinerariifolium</name>
    <name type="common">Dalmatian daisy</name>
    <name type="synonym">Chrysanthemum cinerariifolium</name>
    <dbReference type="NCBI Taxonomy" id="118510"/>
    <lineage>
        <taxon>Eukaryota</taxon>
        <taxon>Viridiplantae</taxon>
        <taxon>Streptophyta</taxon>
        <taxon>Embryophyta</taxon>
        <taxon>Tracheophyta</taxon>
        <taxon>Spermatophyta</taxon>
        <taxon>Magnoliopsida</taxon>
        <taxon>eudicotyledons</taxon>
        <taxon>Gunneridae</taxon>
        <taxon>Pentapetalae</taxon>
        <taxon>asterids</taxon>
        <taxon>campanulids</taxon>
        <taxon>Asterales</taxon>
        <taxon>Asteraceae</taxon>
        <taxon>Asteroideae</taxon>
        <taxon>Anthemideae</taxon>
        <taxon>Anthemidinae</taxon>
        <taxon>Tanacetum</taxon>
    </lineage>
</organism>
<dbReference type="AlphaFoldDB" id="A0A699IT97"/>
<protein>
    <recommendedName>
        <fullName evidence="3">Reverse transcriptase domain-containing protein</fullName>
    </recommendedName>
</protein>
<evidence type="ECO:0008006" key="3">
    <source>
        <dbReference type="Google" id="ProtNLM"/>
    </source>
</evidence>
<reference evidence="2" key="1">
    <citation type="journal article" date="2019" name="Sci. Rep.">
        <title>Draft genome of Tanacetum cinerariifolium, the natural source of mosquito coil.</title>
        <authorList>
            <person name="Yamashiro T."/>
            <person name="Shiraishi A."/>
            <person name="Satake H."/>
            <person name="Nakayama K."/>
        </authorList>
    </citation>
    <scope>NUCLEOTIDE SEQUENCE</scope>
</reference>
<feature type="region of interest" description="Disordered" evidence="1">
    <location>
        <begin position="129"/>
        <end position="203"/>
    </location>
</feature>
<feature type="compositionally biased region" description="Polar residues" evidence="1">
    <location>
        <begin position="182"/>
        <end position="198"/>
    </location>
</feature>
<proteinExistence type="predicted"/>
<accession>A0A699IT97</accession>
<comment type="caution">
    <text evidence="2">The sequence shown here is derived from an EMBL/GenBank/DDBJ whole genome shotgun (WGS) entry which is preliminary data.</text>
</comment>
<name>A0A699IT97_TANCI</name>
<evidence type="ECO:0000313" key="2">
    <source>
        <dbReference type="EMBL" id="GEZ82608.1"/>
    </source>
</evidence>